<protein>
    <submittedName>
        <fullName evidence="3">4'-phosphopantetheinyl transferase superfamily protein</fullName>
    </submittedName>
</protein>
<dbReference type="InterPro" id="IPR037143">
    <property type="entry name" value="4-PPantetheinyl_Trfase_dom_sf"/>
</dbReference>
<proteinExistence type="predicted"/>
<sequence length="219" mass="25487">MSLYKTITVDEHTKVLIWKIEESLEWLSRDVKLTEHCRKRVEGMKSEIHRRGFMSIRHLMAEMGYTDQDLYYDEFGKPHLKDNKYISITHSFNFTGIVVSDKEVGIDIEKQRDKILKIANKFTPLKEYHMLANEDALIRKLTIVWGAKESIYKLQAEPGLGFLQHINISDFDFDDSSTTGKIFFKGNTGVFDIYFLEFEGFTCVYALRAQNYEGSNISA</sequence>
<evidence type="ECO:0000313" key="3">
    <source>
        <dbReference type="EMBL" id="MDT0678441.1"/>
    </source>
</evidence>
<comment type="caution">
    <text evidence="3">The sequence shown here is derived from an EMBL/GenBank/DDBJ whole genome shotgun (WGS) entry which is preliminary data.</text>
</comment>
<accession>A0ABU3DAD4</accession>
<dbReference type="InterPro" id="IPR008278">
    <property type="entry name" value="4-PPantetheinyl_Trfase_dom"/>
</dbReference>
<dbReference type="RefSeq" id="WP_311504776.1">
    <property type="nucleotide sequence ID" value="NZ_JAVRHK010000021.1"/>
</dbReference>
<feature type="domain" description="4'-phosphopantetheinyl transferase" evidence="2">
    <location>
        <begin position="104"/>
        <end position="191"/>
    </location>
</feature>
<evidence type="ECO:0000256" key="1">
    <source>
        <dbReference type="ARBA" id="ARBA00022679"/>
    </source>
</evidence>
<evidence type="ECO:0000259" key="2">
    <source>
        <dbReference type="Pfam" id="PF01648"/>
    </source>
</evidence>
<dbReference type="EMBL" id="JAVRHK010000021">
    <property type="protein sequence ID" value="MDT0678441.1"/>
    <property type="molecule type" value="Genomic_DNA"/>
</dbReference>
<dbReference type="SUPFAM" id="SSF56214">
    <property type="entry name" value="4'-phosphopantetheinyl transferase"/>
    <property type="match status" value="1"/>
</dbReference>
<dbReference type="Proteomes" id="UP001262582">
    <property type="component" value="Unassembled WGS sequence"/>
</dbReference>
<organism evidence="3 4">
    <name type="scientific">Autumnicola musiva</name>
    <dbReference type="NCBI Taxonomy" id="3075589"/>
    <lineage>
        <taxon>Bacteria</taxon>
        <taxon>Pseudomonadati</taxon>
        <taxon>Bacteroidota</taxon>
        <taxon>Flavobacteriia</taxon>
        <taxon>Flavobacteriales</taxon>
        <taxon>Flavobacteriaceae</taxon>
        <taxon>Autumnicola</taxon>
    </lineage>
</organism>
<dbReference type="Gene3D" id="3.90.470.20">
    <property type="entry name" value="4'-phosphopantetheinyl transferase domain"/>
    <property type="match status" value="1"/>
</dbReference>
<dbReference type="GO" id="GO:0016740">
    <property type="term" value="F:transferase activity"/>
    <property type="evidence" value="ECO:0007669"/>
    <property type="project" value="UniProtKB-KW"/>
</dbReference>
<name>A0ABU3DAD4_9FLAO</name>
<keyword evidence="4" id="KW-1185">Reference proteome</keyword>
<evidence type="ECO:0000313" key="4">
    <source>
        <dbReference type="Proteomes" id="UP001262582"/>
    </source>
</evidence>
<gene>
    <name evidence="3" type="ORF">RM539_17805</name>
</gene>
<reference evidence="3 4" key="1">
    <citation type="submission" date="2023-09" db="EMBL/GenBank/DDBJ databases">
        <authorList>
            <person name="Rey-Velasco X."/>
        </authorList>
    </citation>
    <scope>NUCLEOTIDE SEQUENCE [LARGE SCALE GENOMIC DNA]</scope>
    <source>
        <strain evidence="3 4">F117</strain>
    </source>
</reference>
<keyword evidence="1 3" id="KW-0808">Transferase</keyword>
<dbReference type="Pfam" id="PF01648">
    <property type="entry name" value="ACPS"/>
    <property type="match status" value="1"/>
</dbReference>